<dbReference type="EMBL" id="BGPR01075385">
    <property type="protein sequence ID" value="GBL55085.1"/>
    <property type="molecule type" value="Genomic_DNA"/>
</dbReference>
<evidence type="ECO:0000313" key="1">
    <source>
        <dbReference type="EMBL" id="GBL55085.1"/>
    </source>
</evidence>
<evidence type="ECO:0000313" key="5">
    <source>
        <dbReference type="Proteomes" id="UP000499080"/>
    </source>
</evidence>
<comment type="caution">
    <text evidence="1">The sequence shown here is derived from an EMBL/GenBank/DDBJ whole genome shotgun (WGS) entry which is preliminary data.</text>
</comment>
<organism evidence="1 5">
    <name type="scientific">Araneus ventricosus</name>
    <name type="common">Orbweaver spider</name>
    <name type="synonym">Epeira ventricosa</name>
    <dbReference type="NCBI Taxonomy" id="182803"/>
    <lineage>
        <taxon>Eukaryota</taxon>
        <taxon>Metazoa</taxon>
        <taxon>Ecdysozoa</taxon>
        <taxon>Arthropoda</taxon>
        <taxon>Chelicerata</taxon>
        <taxon>Arachnida</taxon>
        <taxon>Araneae</taxon>
        <taxon>Araneomorphae</taxon>
        <taxon>Entelegynae</taxon>
        <taxon>Araneoidea</taxon>
        <taxon>Araneidae</taxon>
        <taxon>Araneus</taxon>
    </lineage>
</organism>
<protein>
    <submittedName>
        <fullName evidence="1">Uncharacterized protein</fullName>
    </submittedName>
</protein>
<evidence type="ECO:0000313" key="3">
    <source>
        <dbReference type="EMBL" id="GBL55133.1"/>
    </source>
</evidence>
<keyword evidence="5" id="KW-1185">Reference proteome</keyword>
<gene>
    <name evidence="4" type="ORF">AVEN_169062_1</name>
    <name evidence="1" type="ORF">AVEN_228407_1</name>
    <name evidence="2" type="ORF">AVEN_45228_1</name>
    <name evidence="3" type="ORF">AVEN_95461_1</name>
</gene>
<reference evidence="1 5" key="1">
    <citation type="journal article" date="2019" name="Sci. Rep.">
        <title>Orb-weaving spider Araneus ventricosus genome elucidates the spidroin gene catalogue.</title>
        <authorList>
            <person name="Kono N."/>
            <person name="Nakamura H."/>
            <person name="Ohtoshi R."/>
            <person name="Moran D.A.P."/>
            <person name="Shinohara A."/>
            <person name="Yoshida Y."/>
            <person name="Fujiwara M."/>
            <person name="Mori M."/>
            <person name="Tomita M."/>
            <person name="Arakawa K."/>
        </authorList>
    </citation>
    <scope>NUCLEOTIDE SEQUENCE [LARGE SCALE GENOMIC DNA]</scope>
</reference>
<dbReference type="EMBL" id="BGPR01075391">
    <property type="protein sequence ID" value="GBL55115.1"/>
    <property type="molecule type" value="Genomic_DNA"/>
</dbReference>
<name>A0A4Y1ZKW9_ARAVE</name>
<dbReference type="EMBL" id="BGPR01075396">
    <property type="protein sequence ID" value="GBL55149.1"/>
    <property type="molecule type" value="Genomic_DNA"/>
</dbReference>
<dbReference type="EMBL" id="BGPR01075393">
    <property type="protein sequence ID" value="GBL55133.1"/>
    <property type="molecule type" value="Genomic_DNA"/>
</dbReference>
<evidence type="ECO:0000313" key="2">
    <source>
        <dbReference type="EMBL" id="GBL55115.1"/>
    </source>
</evidence>
<dbReference type="AlphaFoldDB" id="A0A4Y1ZKW9"/>
<accession>A0A4Y1ZKW9</accession>
<evidence type="ECO:0000313" key="4">
    <source>
        <dbReference type="EMBL" id="GBL55149.1"/>
    </source>
</evidence>
<sequence length="91" mass="9842">MGNPFPITVLQWMTSPKSVAVNHGERSGFRNQIPSIIVSPTIADCPIHCGVSNLLWKAVPGDGVYKSLFLFANSSHLSLKRVSAYCLAEVA</sequence>
<dbReference type="Proteomes" id="UP000499080">
    <property type="component" value="Unassembled WGS sequence"/>
</dbReference>
<proteinExistence type="predicted"/>